<protein>
    <submittedName>
        <fullName evidence="7">Aerotolerance protein BatA</fullName>
    </submittedName>
</protein>
<reference evidence="7" key="1">
    <citation type="submission" date="2022-12" db="EMBL/GenBank/DDBJ databases">
        <title>Reference genome sequencing for broad-spectrum identification of bacterial and archaeal isolates by mass spectrometry.</title>
        <authorList>
            <person name="Sekiguchi Y."/>
            <person name="Tourlousse D.M."/>
        </authorList>
    </citation>
    <scope>NUCLEOTIDE SEQUENCE</scope>
    <source>
        <strain evidence="7">10succ1</strain>
    </source>
</reference>
<evidence type="ECO:0000256" key="2">
    <source>
        <dbReference type="ARBA" id="ARBA00022692"/>
    </source>
</evidence>
<keyword evidence="8" id="KW-1185">Reference proteome</keyword>
<evidence type="ECO:0000256" key="5">
    <source>
        <dbReference type="SAM" id="Phobius"/>
    </source>
</evidence>
<dbReference type="EMBL" id="BSDY01000003">
    <property type="protein sequence ID" value="GLI55411.1"/>
    <property type="molecule type" value="Genomic_DNA"/>
</dbReference>
<dbReference type="AlphaFoldDB" id="A0A9W6LLK7"/>
<dbReference type="PROSITE" id="PS50234">
    <property type="entry name" value="VWFA"/>
    <property type="match status" value="1"/>
</dbReference>
<dbReference type="SUPFAM" id="SSF53300">
    <property type="entry name" value="vWA-like"/>
    <property type="match status" value="1"/>
</dbReference>
<keyword evidence="2 5" id="KW-0812">Transmembrane</keyword>
<evidence type="ECO:0000256" key="4">
    <source>
        <dbReference type="ARBA" id="ARBA00023136"/>
    </source>
</evidence>
<keyword evidence="1" id="KW-1003">Cell membrane</keyword>
<name>A0A9W6LLK7_9FUSO</name>
<dbReference type="SMART" id="SM00327">
    <property type="entry name" value="VWA"/>
    <property type="match status" value="1"/>
</dbReference>
<keyword evidence="3 5" id="KW-1133">Transmembrane helix</keyword>
<evidence type="ECO:0000256" key="3">
    <source>
        <dbReference type="ARBA" id="ARBA00022989"/>
    </source>
</evidence>
<dbReference type="Pfam" id="PF00092">
    <property type="entry name" value="VWA"/>
    <property type="match status" value="1"/>
</dbReference>
<dbReference type="Proteomes" id="UP001144471">
    <property type="component" value="Unassembled WGS sequence"/>
</dbReference>
<feature type="domain" description="VWFA" evidence="6">
    <location>
        <begin position="83"/>
        <end position="273"/>
    </location>
</feature>
<evidence type="ECO:0000313" key="8">
    <source>
        <dbReference type="Proteomes" id="UP001144471"/>
    </source>
</evidence>
<dbReference type="PANTHER" id="PTHR22550:SF5">
    <property type="entry name" value="LEUCINE ZIPPER PROTEIN 4"/>
    <property type="match status" value="1"/>
</dbReference>
<dbReference type="InterPro" id="IPR002035">
    <property type="entry name" value="VWF_A"/>
</dbReference>
<dbReference type="InterPro" id="IPR036465">
    <property type="entry name" value="vWFA_dom_sf"/>
</dbReference>
<proteinExistence type="predicted"/>
<organism evidence="7 8">
    <name type="scientific">Propionigenium maris DSM 9537</name>
    <dbReference type="NCBI Taxonomy" id="1123000"/>
    <lineage>
        <taxon>Bacteria</taxon>
        <taxon>Fusobacteriati</taxon>
        <taxon>Fusobacteriota</taxon>
        <taxon>Fusobacteriia</taxon>
        <taxon>Fusobacteriales</taxon>
        <taxon>Fusobacteriaceae</taxon>
        <taxon>Propionigenium</taxon>
    </lineage>
</organism>
<dbReference type="RefSeq" id="WP_281833846.1">
    <property type="nucleotide sequence ID" value="NZ_BSDY01000003.1"/>
</dbReference>
<feature type="transmembrane region" description="Helical" evidence="5">
    <location>
        <begin position="6"/>
        <end position="21"/>
    </location>
</feature>
<dbReference type="InterPro" id="IPR050768">
    <property type="entry name" value="UPF0353/GerABKA_families"/>
</dbReference>
<feature type="transmembrane region" description="Helical" evidence="5">
    <location>
        <begin position="293"/>
        <end position="314"/>
    </location>
</feature>
<keyword evidence="4 5" id="KW-0472">Membrane</keyword>
<dbReference type="PANTHER" id="PTHR22550">
    <property type="entry name" value="SPORE GERMINATION PROTEIN"/>
    <property type="match status" value="1"/>
</dbReference>
<dbReference type="Gene3D" id="3.40.50.410">
    <property type="entry name" value="von Willebrand factor, type A domain"/>
    <property type="match status" value="1"/>
</dbReference>
<evidence type="ECO:0000313" key="7">
    <source>
        <dbReference type="EMBL" id="GLI55411.1"/>
    </source>
</evidence>
<evidence type="ECO:0000259" key="6">
    <source>
        <dbReference type="PROSITE" id="PS50234"/>
    </source>
</evidence>
<comment type="caution">
    <text evidence="7">The sequence shown here is derived from an EMBL/GenBank/DDBJ whole genome shotgun (WGS) entry which is preliminary data.</text>
</comment>
<gene>
    <name evidence="7" type="ORF">PM10SUCC1_09250</name>
</gene>
<evidence type="ECO:0000256" key="1">
    <source>
        <dbReference type="ARBA" id="ARBA00022475"/>
    </source>
</evidence>
<accession>A0A9W6LLK7</accession>
<sequence>MFKFQSPYYLLLLLPVIYLLLRRERRGAIEVASIKTVRKRVKKSRKDLIGKCLLYSSLVIMCLALARPQSVRERRNIDREGIDIVLSLDLSRSMLQEDFNPNRLEVAKRVLVKFVEGRPDDRISLVIFGGEAYTKIPLTLDHPMLVDTIQKLQIGDITSSDRTAIGMGMGVAINRIKDSQSTSKVVILLTDGENNSGAMSPMAAANIARELGIKVYTVGIGARELIVNGFFGGRKVENTELDEDLLVRIAELTQGRYYRASDEEEFESIFKEIDALEKVKIEDTSFYDRREHYIPLIRISMILLLLGIICRYLLFIRIP</sequence>
<feature type="transmembrane region" description="Helical" evidence="5">
    <location>
        <begin position="48"/>
        <end position="66"/>
    </location>
</feature>